<dbReference type="EMBL" id="LACI01000714">
    <property type="protein sequence ID" value="KJU86168.1"/>
    <property type="molecule type" value="Genomic_DNA"/>
</dbReference>
<accession>A0A0F3GZN4</accession>
<reference evidence="1 2" key="1">
    <citation type="submission" date="2015-02" db="EMBL/GenBank/DDBJ databases">
        <title>Single-cell genomics of uncultivated deep-branching MTB reveals a conserved set of magnetosome genes.</title>
        <authorList>
            <person name="Kolinko S."/>
            <person name="Richter M."/>
            <person name="Glockner F.O."/>
            <person name="Brachmann A."/>
            <person name="Schuler D."/>
        </authorList>
    </citation>
    <scope>NUCLEOTIDE SEQUENCE [LARGE SCALE GENOMIC DNA]</scope>
    <source>
        <strain evidence="1">TM-1</strain>
    </source>
</reference>
<protein>
    <submittedName>
        <fullName evidence="1">Uncharacterized protein</fullName>
    </submittedName>
</protein>
<evidence type="ECO:0000313" key="1">
    <source>
        <dbReference type="EMBL" id="KJU86168.1"/>
    </source>
</evidence>
<keyword evidence="2" id="KW-1185">Reference proteome</keyword>
<evidence type="ECO:0000313" key="2">
    <source>
        <dbReference type="Proteomes" id="UP000033423"/>
    </source>
</evidence>
<comment type="caution">
    <text evidence="1">The sequence shown here is derived from an EMBL/GenBank/DDBJ whole genome shotgun (WGS) entry which is preliminary data.</text>
</comment>
<sequence length="144" mass="15693">MQFAPLRRQISRILPRLRPSPCGLPVDYQLTLQPSLSFSFQCPSCFILSARSPAGAGESRASAVALLSPPGLWCFLCCVIPDSIPQPAQEPFPVMPAFEVLSFPSLIIVPYLSCAERFAACVFVHFSLHLVCCHPLLGLVHPVS</sequence>
<proteinExistence type="predicted"/>
<dbReference type="AlphaFoldDB" id="A0A0F3GZN4"/>
<name>A0A0F3GZN4_9BACT</name>
<organism evidence="1 2">
    <name type="scientific">Candidatus Magnetobacterium bavaricum</name>
    <dbReference type="NCBI Taxonomy" id="29290"/>
    <lineage>
        <taxon>Bacteria</taxon>
        <taxon>Pseudomonadati</taxon>
        <taxon>Nitrospirota</taxon>
        <taxon>Thermodesulfovibrionia</taxon>
        <taxon>Thermodesulfovibrionales</taxon>
        <taxon>Candidatus Magnetobacteriaceae</taxon>
        <taxon>Candidatus Magnetobacterium</taxon>
    </lineage>
</organism>
<gene>
    <name evidence="1" type="ORF">MBAV_001639</name>
</gene>
<dbReference type="Proteomes" id="UP000033423">
    <property type="component" value="Unassembled WGS sequence"/>
</dbReference>